<evidence type="ECO:0000256" key="1">
    <source>
        <dbReference type="ARBA" id="ARBA00022630"/>
    </source>
</evidence>
<dbReference type="Gene3D" id="3.30.465.10">
    <property type="match status" value="1"/>
</dbReference>
<name>A0ABS7K0K8_9BACI</name>
<dbReference type="RefSeq" id="WP_221871014.1">
    <property type="nucleotide sequence ID" value="NZ_JACWFH010000006.1"/>
</dbReference>
<evidence type="ECO:0000256" key="2">
    <source>
        <dbReference type="ARBA" id="ARBA00022827"/>
    </source>
</evidence>
<dbReference type="InterPro" id="IPR016166">
    <property type="entry name" value="FAD-bd_PCMH"/>
</dbReference>
<keyword evidence="3" id="KW-0560">Oxidoreductase</keyword>
<dbReference type="InterPro" id="IPR016169">
    <property type="entry name" value="FAD-bd_PCMH_sub2"/>
</dbReference>
<keyword evidence="6" id="KW-1185">Reference proteome</keyword>
<evidence type="ECO:0000313" key="6">
    <source>
        <dbReference type="Proteomes" id="UP000769780"/>
    </source>
</evidence>
<dbReference type="InterPro" id="IPR036683">
    <property type="entry name" value="CO_DH_flav_C_dom_sf"/>
</dbReference>
<dbReference type="InterPro" id="IPR005107">
    <property type="entry name" value="CO_DH_flav_C"/>
</dbReference>
<keyword evidence="2" id="KW-0274">FAD</keyword>
<dbReference type="InterPro" id="IPR036318">
    <property type="entry name" value="FAD-bd_PCMH-like_sf"/>
</dbReference>
<dbReference type="Proteomes" id="UP000769780">
    <property type="component" value="Unassembled WGS sequence"/>
</dbReference>
<dbReference type="SUPFAM" id="SSF56176">
    <property type="entry name" value="FAD-binding/transporter-associated domain-like"/>
    <property type="match status" value="1"/>
</dbReference>
<dbReference type="Gene3D" id="3.30.390.50">
    <property type="entry name" value="CO dehydrogenase flavoprotein, C-terminal domain"/>
    <property type="match status" value="1"/>
</dbReference>
<dbReference type="PANTHER" id="PTHR42659:SF2">
    <property type="entry name" value="XANTHINE DEHYDROGENASE SUBUNIT C-RELATED"/>
    <property type="match status" value="1"/>
</dbReference>
<dbReference type="InterPro" id="IPR051312">
    <property type="entry name" value="Diverse_Substr_Oxidored"/>
</dbReference>
<protein>
    <submittedName>
        <fullName evidence="5">FAD binding domain-containing protein</fullName>
    </submittedName>
</protein>
<feature type="domain" description="FAD-binding PCMH-type" evidence="4">
    <location>
        <begin position="1"/>
        <end position="173"/>
    </location>
</feature>
<evidence type="ECO:0000259" key="4">
    <source>
        <dbReference type="PROSITE" id="PS51387"/>
    </source>
</evidence>
<dbReference type="SUPFAM" id="SSF55447">
    <property type="entry name" value="CO dehydrogenase flavoprotein C-terminal domain-like"/>
    <property type="match status" value="1"/>
</dbReference>
<dbReference type="Pfam" id="PF00941">
    <property type="entry name" value="FAD_binding_5"/>
    <property type="match status" value="1"/>
</dbReference>
<reference evidence="5 6" key="1">
    <citation type="submission" date="2020-07" db="EMBL/GenBank/DDBJ databases">
        <title>Fungal Genomes of the International Space Station.</title>
        <authorList>
            <person name="Seuylemezian A."/>
            <person name="Singh N.K."/>
            <person name="Wood J."/>
            <person name="Venkateswaran K."/>
        </authorList>
    </citation>
    <scope>NUCLEOTIDE SEQUENCE [LARGE SCALE GENOMIC DNA]</scope>
    <source>
        <strain evidence="5 6">PL-B2</strain>
    </source>
</reference>
<dbReference type="PROSITE" id="PS51387">
    <property type="entry name" value="FAD_PCMH"/>
    <property type="match status" value="1"/>
</dbReference>
<gene>
    <name evidence="5" type="ORF">H0185_02825</name>
</gene>
<dbReference type="PANTHER" id="PTHR42659">
    <property type="entry name" value="XANTHINE DEHYDROGENASE SUBUNIT C-RELATED"/>
    <property type="match status" value="1"/>
</dbReference>
<accession>A0ABS7K0K8</accession>
<dbReference type="EMBL" id="JACWFH010000006">
    <property type="protein sequence ID" value="MBY0095753.1"/>
    <property type="molecule type" value="Genomic_DNA"/>
</dbReference>
<dbReference type="InterPro" id="IPR002346">
    <property type="entry name" value="Mopterin_DH_FAD-bd"/>
</dbReference>
<comment type="caution">
    <text evidence="5">The sequence shown here is derived from an EMBL/GenBank/DDBJ whole genome shotgun (WGS) entry which is preliminary data.</text>
</comment>
<evidence type="ECO:0000313" key="5">
    <source>
        <dbReference type="EMBL" id="MBY0095753.1"/>
    </source>
</evidence>
<keyword evidence="1" id="KW-0285">Flavoprotein</keyword>
<sequence>MRTLETKVWSAKDIYEAWEIKASVKDSSVFIMGGTFLQTKWENGVQYPDHLIHLGEIKEYKQIYSLQEHQVKTIHIGAFVSLAECHKHPLIQNDCSLLADSIGTIAAPAVRNLGTIGGNIANRIGDSIPALLVLDAEVLYFDGNEIKRDSLENWLKQKEDSLLLEIIITEQKASVQSHQFANKVGRREAFTASVVTIAGRFSIEENGVSLILAAGGGETIPRRLRRTENLVNHQDIETIPLQQITGELIKEYNPIADAFFAEDYRRKVAANLFMVEWEKWREKHG</sequence>
<evidence type="ECO:0000256" key="3">
    <source>
        <dbReference type="ARBA" id="ARBA00023002"/>
    </source>
</evidence>
<dbReference type="Pfam" id="PF03450">
    <property type="entry name" value="CO_deh_flav_C"/>
    <property type="match status" value="1"/>
</dbReference>
<organism evidence="5 6">
    <name type="scientific">Mesobacillus maritimus</name>
    <dbReference type="NCBI Taxonomy" id="1643336"/>
    <lineage>
        <taxon>Bacteria</taxon>
        <taxon>Bacillati</taxon>
        <taxon>Bacillota</taxon>
        <taxon>Bacilli</taxon>
        <taxon>Bacillales</taxon>
        <taxon>Bacillaceae</taxon>
        <taxon>Mesobacillus</taxon>
    </lineage>
</organism>
<proteinExistence type="predicted"/>